<dbReference type="Proteomes" id="UP000284395">
    <property type="component" value="Unassembled WGS sequence"/>
</dbReference>
<dbReference type="EMBL" id="RAPF01000001">
    <property type="protein sequence ID" value="RKF23100.1"/>
    <property type="molecule type" value="Genomic_DNA"/>
</dbReference>
<protein>
    <submittedName>
        <fullName evidence="2">Nuclear transport factor 2 family protein</fullName>
    </submittedName>
</protein>
<name>A0A420ER26_9SPHN</name>
<feature type="domain" description="SnoaL-like" evidence="1">
    <location>
        <begin position="12"/>
        <end position="116"/>
    </location>
</feature>
<dbReference type="PANTHER" id="PTHR41252:SF1">
    <property type="entry name" value="BLR2505 PROTEIN"/>
    <property type="match status" value="1"/>
</dbReference>
<reference evidence="2 3" key="1">
    <citation type="submission" date="2018-09" db="EMBL/GenBank/DDBJ databases">
        <title>Altererythrobacter spongiae sp. nov., isolated from a marine sponge.</title>
        <authorList>
            <person name="Zhuang L."/>
            <person name="Luo L."/>
        </authorList>
    </citation>
    <scope>NUCLEOTIDE SEQUENCE [LARGE SCALE GENOMIC DNA]</scope>
    <source>
        <strain evidence="2 3">HN-Y73</strain>
    </source>
</reference>
<dbReference type="SUPFAM" id="SSF54427">
    <property type="entry name" value="NTF2-like"/>
    <property type="match status" value="1"/>
</dbReference>
<dbReference type="AlphaFoldDB" id="A0A420ER26"/>
<sequence>MQMSVEENKQVVRDYFSASAVGDLARLDQLIADDATRWMIPSTPFSGVANKAEMMAAFEAVSGASDEPFGNEVEHITAEDNRVSVTATSYLKLRSGKVYANQYHFLFFVENGKITSIKEYFDTAHFNEIFTPEEMAKLG</sequence>
<evidence type="ECO:0000313" key="2">
    <source>
        <dbReference type="EMBL" id="RKF23100.1"/>
    </source>
</evidence>
<evidence type="ECO:0000259" key="1">
    <source>
        <dbReference type="Pfam" id="PF12680"/>
    </source>
</evidence>
<accession>A0A420ER26</accession>
<dbReference type="PANTHER" id="PTHR41252">
    <property type="entry name" value="BLR2505 PROTEIN"/>
    <property type="match status" value="1"/>
</dbReference>
<dbReference type="InterPro" id="IPR037401">
    <property type="entry name" value="SnoaL-like"/>
</dbReference>
<dbReference type="Pfam" id="PF12680">
    <property type="entry name" value="SnoaL_2"/>
    <property type="match status" value="1"/>
</dbReference>
<evidence type="ECO:0000313" key="3">
    <source>
        <dbReference type="Proteomes" id="UP000284395"/>
    </source>
</evidence>
<dbReference type="Gene3D" id="3.10.450.50">
    <property type="match status" value="1"/>
</dbReference>
<keyword evidence="3" id="KW-1185">Reference proteome</keyword>
<dbReference type="InterPro" id="IPR032710">
    <property type="entry name" value="NTF2-like_dom_sf"/>
</dbReference>
<dbReference type="OrthoDB" id="7061942at2"/>
<comment type="caution">
    <text evidence="2">The sequence shown here is derived from an EMBL/GenBank/DDBJ whole genome shotgun (WGS) entry which is preliminary data.</text>
</comment>
<organism evidence="2 3">
    <name type="scientific">Altericroceibacterium spongiae</name>
    <dbReference type="NCBI Taxonomy" id="2320269"/>
    <lineage>
        <taxon>Bacteria</taxon>
        <taxon>Pseudomonadati</taxon>
        <taxon>Pseudomonadota</taxon>
        <taxon>Alphaproteobacteria</taxon>
        <taxon>Sphingomonadales</taxon>
        <taxon>Erythrobacteraceae</taxon>
        <taxon>Altericroceibacterium</taxon>
    </lineage>
</organism>
<gene>
    <name evidence="2" type="ORF">D6851_00955</name>
</gene>
<proteinExistence type="predicted"/>